<dbReference type="PROSITE" id="PS50072">
    <property type="entry name" value="CSA_PPIASE_2"/>
    <property type="match status" value="1"/>
</dbReference>
<accession>A0AAN6K0G4</accession>
<dbReference type="Gene3D" id="2.40.100.10">
    <property type="entry name" value="Cyclophilin-like"/>
    <property type="match status" value="1"/>
</dbReference>
<dbReference type="Proteomes" id="UP001176517">
    <property type="component" value="Unassembled WGS sequence"/>
</dbReference>
<evidence type="ECO:0000313" key="6">
    <source>
        <dbReference type="Proteomes" id="UP001176517"/>
    </source>
</evidence>
<comment type="function">
    <text evidence="3">PPIases accelerate the folding of proteins. It catalyzes the cis-trans isomerization of proline imidic peptide bonds in oligopeptides.</text>
</comment>
<proteinExistence type="inferred from homology"/>
<organism evidence="5 6">
    <name type="scientific">Tilletia horrida</name>
    <dbReference type="NCBI Taxonomy" id="155126"/>
    <lineage>
        <taxon>Eukaryota</taxon>
        <taxon>Fungi</taxon>
        <taxon>Dikarya</taxon>
        <taxon>Basidiomycota</taxon>
        <taxon>Ustilaginomycotina</taxon>
        <taxon>Exobasidiomycetes</taxon>
        <taxon>Tilletiales</taxon>
        <taxon>Tilletiaceae</taxon>
        <taxon>Tilletia</taxon>
    </lineage>
</organism>
<dbReference type="InterPro" id="IPR044666">
    <property type="entry name" value="Cyclophilin_A-like"/>
</dbReference>
<dbReference type="GO" id="GO:0071013">
    <property type="term" value="C:catalytic step 2 spliceosome"/>
    <property type="evidence" value="ECO:0007669"/>
    <property type="project" value="TreeGrafter"/>
</dbReference>
<dbReference type="AlphaFoldDB" id="A0AAN6K0G4"/>
<evidence type="ECO:0000259" key="4">
    <source>
        <dbReference type="PROSITE" id="PS50072"/>
    </source>
</evidence>
<reference evidence="5" key="1">
    <citation type="journal article" date="2023" name="PhytoFront">
        <title>Draft Genome Resources of Seven Strains of Tilletia horrida, Causal Agent of Kernel Smut of Rice.</title>
        <authorList>
            <person name="Khanal S."/>
            <person name="Antony Babu S."/>
            <person name="Zhou X.G."/>
        </authorList>
    </citation>
    <scope>NUCLEOTIDE SEQUENCE</scope>
    <source>
        <strain evidence="5">TX6</strain>
    </source>
</reference>
<dbReference type="SUPFAM" id="SSF50891">
    <property type="entry name" value="Cyclophilin-like"/>
    <property type="match status" value="1"/>
</dbReference>
<dbReference type="Pfam" id="PF00160">
    <property type="entry name" value="Pro_isomerase"/>
    <property type="match status" value="1"/>
</dbReference>
<dbReference type="InterPro" id="IPR029000">
    <property type="entry name" value="Cyclophilin-like_dom_sf"/>
</dbReference>
<dbReference type="CDD" id="cd01928">
    <property type="entry name" value="Cyclophilin_PPIL3_like"/>
    <property type="match status" value="1"/>
</dbReference>
<keyword evidence="3 5" id="KW-0413">Isomerase</keyword>
<dbReference type="EC" id="5.2.1.8" evidence="3"/>
<protein>
    <recommendedName>
        <fullName evidence="3">Peptidyl-prolyl cis-trans isomerase</fullName>
        <shortName evidence="3">PPIase</shortName>
        <ecNumber evidence="3">5.2.1.8</ecNumber>
    </recommendedName>
</protein>
<gene>
    <name evidence="5" type="primary">CYP10</name>
    <name evidence="5" type="ORF">OC846_000845</name>
</gene>
<dbReference type="InterPro" id="IPR002130">
    <property type="entry name" value="Cyclophilin-type_PPIase_dom"/>
</dbReference>
<comment type="caution">
    <text evidence="5">The sequence shown here is derived from an EMBL/GenBank/DDBJ whole genome shotgun (WGS) entry which is preliminary data.</text>
</comment>
<comment type="catalytic activity">
    <reaction evidence="1 3">
        <text>[protein]-peptidylproline (omega=180) = [protein]-peptidylproline (omega=0)</text>
        <dbReference type="Rhea" id="RHEA:16237"/>
        <dbReference type="Rhea" id="RHEA-COMP:10747"/>
        <dbReference type="Rhea" id="RHEA-COMP:10748"/>
        <dbReference type="ChEBI" id="CHEBI:83833"/>
        <dbReference type="ChEBI" id="CHEBI:83834"/>
        <dbReference type="EC" id="5.2.1.8"/>
    </reaction>
</comment>
<evidence type="ECO:0000256" key="1">
    <source>
        <dbReference type="ARBA" id="ARBA00000971"/>
    </source>
</evidence>
<keyword evidence="6" id="KW-1185">Reference proteome</keyword>
<feature type="domain" description="PPIase cyclophilin-type" evidence="4">
    <location>
        <begin position="1"/>
        <end position="196"/>
    </location>
</feature>
<dbReference type="PANTHER" id="PTHR45625">
    <property type="entry name" value="PEPTIDYL-PROLYL CIS-TRANS ISOMERASE-RELATED"/>
    <property type="match status" value="1"/>
</dbReference>
<dbReference type="PANTHER" id="PTHR45625:SF2">
    <property type="entry name" value="PEPTIDYL-PROLYL CIS-TRANS ISOMERASE-LIKE 3"/>
    <property type="match status" value="1"/>
</dbReference>
<dbReference type="EMBL" id="JAPDMZ010000010">
    <property type="protein sequence ID" value="KAK0556818.1"/>
    <property type="molecule type" value="Genomic_DNA"/>
</dbReference>
<keyword evidence="3" id="KW-0697">Rotamase</keyword>
<dbReference type="GO" id="GO:0003755">
    <property type="term" value="F:peptidyl-prolyl cis-trans isomerase activity"/>
    <property type="evidence" value="ECO:0007669"/>
    <property type="project" value="UniProtKB-UniRule"/>
</dbReference>
<name>A0AAN6K0G4_9BASI</name>
<dbReference type="PRINTS" id="PR00153">
    <property type="entry name" value="CSAPPISMRASE"/>
</dbReference>
<evidence type="ECO:0000313" key="5">
    <source>
        <dbReference type="EMBL" id="KAK0556818.1"/>
    </source>
</evidence>
<comment type="similarity">
    <text evidence="2">Belongs to the cyclophilin-type PPIase family. PPIL3 subfamily.</text>
</comment>
<sequence>MSVTFHTTSGDLKIEVFCETVPRAAENFLGLCAAGAYDGTLWHRNIKGEWAPSSLSKFWYFKSDNLHLHPGFMIQTGDPTGTGKGGQSIWGRPFPDEIRSTVKVSIQSFNSRGIVAMANSGPDTNKAQFFVTYQKTPHLDGKYTIIGKVIDGAGVGAGLTSESGGTDEGTLDAMEKVPVDEKHRPTKGNEIKTLRVTLHANPIALKKREEGAGRAA</sequence>
<evidence type="ECO:0000256" key="3">
    <source>
        <dbReference type="RuleBase" id="RU363019"/>
    </source>
</evidence>
<evidence type="ECO:0000256" key="2">
    <source>
        <dbReference type="ARBA" id="ARBA00038286"/>
    </source>
</evidence>